<evidence type="ECO:0000313" key="3">
    <source>
        <dbReference type="Proteomes" id="UP001144096"/>
    </source>
</evidence>
<keyword evidence="3" id="KW-1185">Reference proteome</keyword>
<comment type="caution">
    <text evidence="2">The sequence shown here is derived from an EMBL/GenBank/DDBJ whole genome shotgun (WGS) entry which is preliminary data.</text>
</comment>
<name>A0A9X2NGG4_9PSEU</name>
<dbReference type="Pfam" id="PF13531">
    <property type="entry name" value="SBP_bac_11"/>
    <property type="match status" value="1"/>
</dbReference>
<dbReference type="PROSITE" id="PS50234">
    <property type="entry name" value="VWFA"/>
    <property type="match status" value="1"/>
</dbReference>
<sequence length="546" mass="56760">MGRHSDGRRRLLVPAVATGLVLVLGAAAWVTVSVVSAKPDCVQPENVLVTASADIAPALSLVARGLDLPCGSVEVQTREATEAGERLAISDGSPRPQVWVPDSTLALRRAHQLGAADVPESGASVASSPVVLAVAADVAKGIGWPEHEPTWAEVLGAPGVVPGMPDPARDPVGVSALLGLKESVKTAAEPAGAYVALLRRFSANTLGDETDLIARLPGSSGSGGTAAVTAFPASENSLLRHNIEDASAPLVAVYSTAVPTLDYPFAELAGISPRQRPIVDALREAVLGDPGVDAIAKTGLRAAGGQALREHEDDPRVAPEGIRTAILPGVPAVDELLNQWAGINLSARVQVLLDVSGSMNAQVPGTGLNRMQLTTQATAKALHLFKPATQLRILAFSTRLDGDKDYREILPMAPVAQHLAGGALDRLGRLKATPDGGTGLYDSILDTYRTARREWEPGRLNLVIVMTDGRNEDPRGISRADLLAELAKLQDPRRPIPLIGVGVGPDADKPELDQLTAATGGQAFVAPDPAKITDVFFAALSRIAGG</sequence>
<accession>A0A9X2NGG4</accession>
<dbReference type="RefSeq" id="WP_257923426.1">
    <property type="nucleotide sequence ID" value="NZ_JAMXQV010000016.1"/>
</dbReference>
<dbReference type="PROSITE" id="PS51318">
    <property type="entry name" value="TAT"/>
    <property type="match status" value="1"/>
</dbReference>
<dbReference type="InterPro" id="IPR036465">
    <property type="entry name" value="vWFA_dom_sf"/>
</dbReference>
<reference evidence="2" key="1">
    <citation type="submission" date="2022-06" db="EMBL/GenBank/DDBJ databases">
        <title>Amycolatopsis iheyaensis sp. nov., a new species of the genus Amycolatopsis isolated from soil in Iheya island, Japan.</title>
        <authorList>
            <person name="Ngamcharungchit C."/>
            <person name="Kanto H."/>
            <person name="Take A."/>
            <person name="Intra B."/>
            <person name="Matsumoto A."/>
            <person name="Panbangred W."/>
            <person name="Inahashi Y."/>
        </authorList>
    </citation>
    <scope>NUCLEOTIDE SEQUENCE</scope>
    <source>
        <strain evidence="2">OK19-0408</strain>
    </source>
</reference>
<organism evidence="2 3">
    <name type="scientific">Amycolatopsis iheyensis</name>
    <dbReference type="NCBI Taxonomy" id="2945988"/>
    <lineage>
        <taxon>Bacteria</taxon>
        <taxon>Bacillati</taxon>
        <taxon>Actinomycetota</taxon>
        <taxon>Actinomycetes</taxon>
        <taxon>Pseudonocardiales</taxon>
        <taxon>Pseudonocardiaceae</taxon>
        <taxon>Amycolatopsis</taxon>
    </lineage>
</organism>
<protein>
    <submittedName>
        <fullName evidence="2">Substrate-binding and VWA domain-containing protein</fullName>
    </submittedName>
</protein>
<evidence type="ECO:0000259" key="1">
    <source>
        <dbReference type="PROSITE" id="PS50234"/>
    </source>
</evidence>
<dbReference type="Proteomes" id="UP001144096">
    <property type="component" value="Unassembled WGS sequence"/>
</dbReference>
<evidence type="ECO:0000313" key="2">
    <source>
        <dbReference type="EMBL" id="MCR6486861.1"/>
    </source>
</evidence>
<dbReference type="InterPro" id="IPR006311">
    <property type="entry name" value="TAT_signal"/>
</dbReference>
<proteinExistence type="predicted"/>
<dbReference type="EMBL" id="JAMXQV010000016">
    <property type="protein sequence ID" value="MCR6486861.1"/>
    <property type="molecule type" value="Genomic_DNA"/>
</dbReference>
<gene>
    <name evidence="2" type="ORF">M8542_28930</name>
</gene>
<dbReference type="Pfam" id="PF00092">
    <property type="entry name" value="VWA"/>
    <property type="match status" value="1"/>
</dbReference>
<feature type="domain" description="VWFA" evidence="1">
    <location>
        <begin position="348"/>
        <end position="540"/>
    </location>
</feature>
<dbReference type="AlphaFoldDB" id="A0A9X2NGG4"/>
<dbReference type="Gene3D" id="3.40.50.410">
    <property type="entry name" value="von Willebrand factor, type A domain"/>
    <property type="match status" value="1"/>
</dbReference>
<dbReference type="SMART" id="SM00327">
    <property type="entry name" value="VWA"/>
    <property type="match status" value="1"/>
</dbReference>
<dbReference type="InterPro" id="IPR002035">
    <property type="entry name" value="VWF_A"/>
</dbReference>
<dbReference type="SUPFAM" id="SSF53300">
    <property type="entry name" value="vWA-like"/>
    <property type="match status" value="1"/>
</dbReference>